<evidence type="ECO:0000313" key="1">
    <source>
        <dbReference type="EMBL" id="ETN04268.1"/>
    </source>
</evidence>
<reference evidence="2" key="1">
    <citation type="submission" date="2011-12" db="EMBL/GenBank/DDBJ databases">
        <authorList>
            <consortium name="The Broad Institute Genome Sequencing Platform"/>
            <person name="Russ C."/>
            <person name="Tyler B."/>
            <person name="Panabieres F."/>
            <person name="Shan W."/>
            <person name="Tripathy S."/>
            <person name="Grunwald N."/>
            <person name="Machado M."/>
            <person name="Young S.K."/>
            <person name="Zeng Q."/>
            <person name="Gargeya S."/>
            <person name="Fitzgerald M."/>
            <person name="Haas B."/>
            <person name="Abouelleil A."/>
            <person name="Alvarado L."/>
            <person name="Arachchi H.M."/>
            <person name="Berlin A."/>
            <person name="Chapman S.B."/>
            <person name="Gearin G."/>
            <person name="Goldberg J."/>
            <person name="Griggs A."/>
            <person name="Gujja S."/>
            <person name="Hansen M."/>
            <person name="Heiman D."/>
            <person name="Howarth C."/>
            <person name="Larimer J."/>
            <person name="Lui A."/>
            <person name="MacDonald P.J.P."/>
            <person name="McCowen C."/>
            <person name="Montmayeur A."/>
            <person name="Murphy C."/>
            <person name="Neiman D."/>
            <person name="Pearson M."/>
            <person name="Priest M."/>
            <person name="Roberts A."/>
            <person name="Saif S."/>
            <person name="Shea T."/>
            <person name="Sisk P."/>
            <person name="Stolte C."/>
            <person name="Sykes S."/>
            <person name="Wortman J."/>
            <person name="Nusbaum C."/>
            <person name="Birren B."/>
        </authorList>
    </citation>
    <scope>NUCLEOTIDE SEQUENCE [LARGE SCALE GENOMIC DNA]</scope>
    <source>
        <strain evidence="2">INRA-310</strain>
    </source>
</reference>
<organism evidence="1 2">
    <name type="scientific">Phytophthora nicotianae (strain INRA-310)</name>
    <name type="common">Phytophthora parasitica</name>
    <dbReference type="NCBI Taxonomy" id="761204"/>
    <lineage>
        <taxon>Eukaryota</taxon>
        <taxon>Sar</taxon>
        <taxon>Stramenopiles</taxon>
        <taxon>Oomycota</taxon>
        <taxon>Peronosporomycetes</taxon>
        <taxon>Peronosporales</taxon>
        <taxon>Peronosporaceae</taxon>
        <taxon>Phytophthora</taxon>
    </lineage>
</organism>
<dbReference type="Proteomes" id="UP000018817">
    <property type="component" value="Unassembled WGS sequence"/>
</dbReference>
<evidence type="ECO:0000313" key="2">
    <source>
        <dbReference type="Proteomes" id="UP000018817"/>
    </source>
</evidence>
<dbReference type="AlphaFoldDB" id="W2PTK7"/>
<proteinExistence type="predicted"/>
<dbReference type="GeneID" id="20184198"/>
<accession>W2PTK7</accession>
<dbReference type="VEuPathDB" id="FungiDB:PPTG_14968"/>
<dbReference type="EMBL" id="KI669604">
    <property type="protein sequence ID" value="ETN04268.1"/>
    <property type="molecule type" value="Genomic_DNA"/>
</dbReference>
<reference evidence="1 2" key="2">
    <citation type="submission" date="2013-11" db="EMBL/GenBank/DDBJ databases">
        <title>The Genome Sequence of Phytophthora parasitica INRA-310.</title>
        <authorList>
            <consortium name="The Broad Institute Genomics Platform"/>
            <person name="Russ C."/>
            <person name="Tyler B."/>
            <person name="Panabieres F."/>
            <person name="Shan W."/>
            <person name="Tripathy S."/>
            <person name="Grunwald N."/>
            <person name="Machado M."/>
            <person name="Johnson C.S."/>
            <person name="Arredondo F."/>
            <person name="Hong C."/>
            <person name="Coffey M."/>
            <person name="Young S.K."/>
            <person name="Zeng Q."/>
            <person name="Gargeya S."/>
            <person name="Fitzgerald M."/>
            <person name="Abouelleil A."/>
            <person name="Alvarado L."/>
            <person name="Chapman S.B."/>
            <person name="Gainer-Dewar J."/>
            <person name="Goldberg J."/>
            <person name="Griggs A."/>
            <person name="Gujja S."/>
            <person name="Hansen M."/>
            <person name="Howarth C."/>
            <person name="Imamovic A."/>
            <person name="Ireland A."/>
            <person name="Larimer J."/>
            <person name="McCowan C."/>
            <person name="Murphy C."/>
            <person name="Pearson M."/>
            <person name="Poon T.W."/>
            <person name="Priest M."/>
            <person name="Roberts A."/>
            <person name="Saif S."/>
            <person name="Shea T."/>
            <person name="Sykes S."/>
            <person name="Wortman J."/>
            <person name="Nusbaum C."/>
            <person name="Birren B."/>
        </authorList>
    </citation>
    <scope>NUCLEOTIDE SEQUENCE [LARGE SCALE GENOMIC DNA]</scope>
    <source>
        <strain evidence="1 2">INRA-310</strain>
    </source>
</reference>
<sequence>MVGLSDQWLQNRLADTSWPDGERYLPWPQTSALGVARRSGDWPTAV</sequence>
<name>W2PTK7_PHYN3</name>
<gene>
    <name evidence="1" type="ORF">PPTG_14968</name>
</gene>
<dbReference type="RefSeq" id="XP_008910195.1">
    <property type="nucleotide sequence ID" value="XM_008911947.1"/>
</dbReference>
<protein>
    <submittedName>
        <fullName evidence="1">Uncharacterized protein</fullName>
    </submittedName>
</protein>